<dbReference type="AlphaFoldDB" id="A0A1V1HZT6"/>
<name>A0A1V1HZT6_9FIRM</name>
<protein>
    <submittedName>
        <fullName evidence="1">Uncharacterized protein</fullName>
    </submittedName>
</protein>
<dbReference type="KEGG" id="ril:CRIB_734"/>
<gene>
    <name evidence="1" type="ORF">CRIB_734</name>
</gene>
<dbReference type="GeneID" id="82204914"/>
<reference evidence="1 2" key="1">
    <citation type="submission" date="2014-04" db="EMBL/GenBank/DDBJ databases">
        <authorList>
            <person name="Hornung B.V."/>
        </authorList>
    </citation>
    <scope>NUCLEOTIDE SEQUENCE [LARGE SCALE GENOMIC DNA]</scope>
    <source>
        <strain evidence="1 2">CRIB</strain>
    </source>
</reference>
<proteinExistence type="predicted"/>
<organism evidence="1 2">
    <name type="scientific">Romboutsia ilealis</name>
    <dbReference type="NCBI Taxonomy" id="1115758"/>
    <lineage>
        <taxon>Bacteria</taxon>
        <taxon>Bacillati</taxon>
        <taxon>Bacillota</taxon>
        <taxon>Clostridia</taxon>
        <taxon>Peptostreptococcales</taxon>
        <taxon>Peptostreptococcaceae</taxon>
        <taxon>Romboutsia</taxon>
    </lineage>
</organism>
<sequence>MNNTLILYENDSVEINNVLNKINEVISNSKLHQVNDELVDVDNYSNIAITISMEDENNFNLYKSLRDYNIDFTNKKLVIICIGSTKQDVIKHITEIKKITSKSDLYYRFINTKYEKLENIINAAINIKRYIEEPKKYKKNH</sequence>
<dbReference type="Proteomes" id="UP000245622">
    <property type="component" value="Chromosome 1"/>
</dbReference>
<dbReference type="RefSeq" id="WP_180703196.1">
    <property type="nucleotide sequence ID" value="NZ_CAJUCR010000001.1"/>
</dbReference>
<evidence type="ECO:0000313" key="2">
    <source>
        <dbReference type="Proteomes" id="UP000245622"/>
    </source>
</evidence>
<accession>A0A1V1HZT6</accession>
<evidence type="ECO:0000313" key="1">
    <source>
        <dbReference type="EMBL" id="CED93486.1"/>
    </source>
</evidence>
<dbReference type="EMBL" id="LN555523">
    <property type="protein sequence ID" value="CED93486.1"/>
    <property type="molecule type" value="Genomic_DNA"/>
</dbReference>
<keyword evidence="2" id="KW-1185">Reference proteome</keyword>